<name>A0ABZ1YZ54_9NOCA</name>
<dbReference type="InterPro" id="IPR011991">
    <property type="entry name" value="ArsR-like_HTH"/>
</dbReference>
<dbReference type="Gene3D" id="1.10.10.10">
    <property type="entry name" value="Winged helix-like DNA-binding domain superfamily/Winged helix DNA-binding domain"/>
    <property type="match status" value="1"/>
</dbReference>
<dbReference type="InterPro" id="IPR036388">
    <property type="entry name" value="WH-like_DNA-bd_sf"/>
</dbReference>
<dbReference type="EMBL" id="CP109441">
    <property type="protein sequence ID" value="WUV48463.1"/>
    <property type="molecule type" value="Genomic_DNA"/>
</dbReference>
<dbReference type="RefSeq" id="WP_327101491.1">
    <property type="nucleotide sequence ID" value="NZ_CP109149.1"/>
</dbReference>
<evidence type="ECO:0000313" key="3">
    <source>
        <dbReference type="Proteomes" id="UP001432062"/>
    </source>
</evidence>
<dbReference type="SMART" id="SM00418">
    <property type="entry name" value="HTH_ARSR"/>
    <property type="match status" value="1"/>
</dbReference>
<dbReference type="Proteomes" id="UP001432062">
    <property type="component" value="Chromosome"/>
</dbReference>
<sequence length="169" mass="18362">MSVEDRLAKLERRLAAMDLIKDGSGQASGSAPQGGWALRRLHEEFANADQRNGGVMFAGSGSLPSTEEFDWQVQFSTDDIVGYDWDDAAECLAALGSPVRLRILREILRGSRTAAELTDLGEVGTSGEIYHHLRQLAATGWLHTVGHGHFEVPPNRVVALLVALATARR</sequence>
<evidence type="ECO:0000259" key="1">
    <source>
        <dbReference type="SMART" id="SM00418"/>
    </source>
</evidence>
<dbReference type="InterPro" id="IPR036390">
    <property type="entry name" value="WH_DNA-bd_sf"/>
</dbReference>
<reference evidence="2" key="1">
    <citation type="submission" date="2022-10" db="EMBL/GenBank/DDBJ databases">
        <title>The complete genomes of actinobacterial strains from the NBC collection.</title>
        <authorList>
            <person name="Joergensen T.S."/>
            <person name="Alvarez Arevalo M."/>
            <person name="Sterndorff E.B."/>
            <person name="Faurdal D."/>
            <person name="Vuksanovic O."/>
            <person name="Mourched A.-S."/>
            <person name="Charusanti P."/>
            <person name="Shaw S."/>
            <person name="Blin K."/>
            <person name="Weber T."/>
        </authorList>
    </citation>
    <scope>NUCLEOTIDE SEQUENCE</scope>
    <source>
        <strain evidence="2">NBC_01482</strain>
    </source>
</reference>
<dbReference type="InterPro" id="IPR001845">
    <property type="entry name" value="HTH_ArsR_DNA-bd_dom"/>
</dbReference>
<organism evidence="2 3">
    <name type="scientific">Nocardia vinacea</name>
    <dbReference type="NCBI Taxonomy" id="96468"/>
    <lineage>
        <taxon>Bacteria</taxon>
        <taxon>Bacillati</taxon>
        <taxon>Actinomycetota</taxon>
        <taxon>Actinomycetes</taxon>
        <taxon>Mycobacteriales</taxon>
        <taxon>Nocardiaceae</taxon>
        <taxon>Nocardia</taxon>
    </lineage>
</organism>
<feature type="domain" description="HTH arsR-type" evidence="1">
    <location>
        <begin position="90"/>
        <end position="166"/>
    </location>
</feature>
<dbReference type="CDD" id="cd00090">
    <property type="entry name" value="HTH_ARSR"/>
    <property type="match status" value="1"/>
</dbReference>
<dbReference type="SUPFAM" id="SSF46785">
    <property type="entry name" value="Winged helix' DNA-binding domain"/>
    <property type="match status" value="1"/>
</dbReference>
<proteinExistence type="predicted"/>
<accession>A0ABZ1YZ54</accession>
<protein>
    <submittedName>
        <fullName evidence="2">Helix-turn-helix domain-containing protein</fullName>
    </submittedName>
</protein>
<evidence type="ECO:0000313" key="2">
    <source>
        <dbReference type="EMBL" id="WUV48463.1"/>
    </source>
</evidence>
<keyword evidence="3" id="KW-1185">Reference proteome</keyword>
<gene>
    <name evidence="2" type="ORF">OG563_09850</name>
</gene>